<comment type="caution">
    <text evidence="1">The sequence shown here is derived from an EMBL/GenBank/DDBJ whole genome shotgun (WGS) entry which is preliminary data.</text>
</comment>
<dbReference type="RefSeq" id="WP_185674739.1">
    <property type="nucleotide sequence ID" value="NZ_JACHVB010000014.1"/>
</dbReference>
<dbReference type="AlphaFoldDB" id="A0A842HBV6"/>
<protein>
    <recommendedName>
        <fullName evidence="3">CobW/HypB/UreG nucleotide-binding domain-containing protein</fullName>
    </recommendedName>
</protein>
<proteinExistence type="predicted"/>
<dbReference type="EMBL" id="JACHVB010000014">
    <property type="protein sequence ID" value="MBC2593740.1"/>
    <property type="molecule type" value="Genomic_DNA"/>
</dbReference>
<evidence type="ECO:0000313" key="1">
    <source>
        <dbReference type="EMBL" id="MBC2593740.1"/>
    </source>
</evidence>
<gene>
    <name evidence="1" type="ORF">H5P28_05635</name>
</gene>
<accession>A0A842HBV6</accession>
<organism evidence="1 2">
    <name type="scientific">Ruficoccus amylovorans</name>
    <dbReference type="NCBI Taxonomy" id="1804625"/>
    <lineage>
        <taxon>Bacteria</taxon>
        <taxon>Pseudomonadati</taxon>
        <taxon>Verrucomicrobiota</taxon>
        <taxon>Opitutia</taxon>
        <taxon>Puniceicoccales</taxon>
        <taxon>Cerasicoccaceae</taxon>
        <taxon>Ruficoccus</taxon>
    </lineage>
</organism>
<reference evidence="1 2" key="1">
    <citation type="submission" date="2020-07" db="EMBL/GenBank/DDBJ databases">
        <authorList>
            <person name="Feng X."/>
        </authorList>
    </citation>
    <scope>NUCLEOTIDE SEQUENCE [LARGE SCALE GENOMIC DNA]</scope>
    <source>
        <strain evidence="1 2">JCM31066</strain>
    </source>
</reference>
<keyword evidence="2" id="KW-1185">Reference proteome</keyword>
<evidence type="ECO:0008006" key="3">
    <source>
        <dbReference type="Google" id="ProtNLM"/>
    </source>
</evidence>
<name>A0A842HBV6_9BACT</name>
<dbReference type="Proteomes" id="UP000546464">
    <property type="component" value="Unassembled WGS sequence"/>
</dbReference>
<evidence type="ECO:0000313" key="2">
    <source>
        <dbReference type="Proteomes" id="UP000546464"/>
    </source>
</evidence>
<sequence length="248" mass="27827">MTEVYLILGTPGSGRREIVFDLIDDGLPSDQPVNVILSSTEAESPEDERLAALPQVELIEREDSGLAPAPDAGAVVFYLADGSADFRDEIETFKRWLDSTGAVLQRVITVIDCALAEQHAALAPWFEALIHFSDCVLLNRRENVGNKWIRDFEQSFKKRHFPCLFEMVKKGRVANPPQILHPEPRRLSHVFDDLDAIDSLELDDEELPDEIIDLTPKADAYLVRLPSGHREIALPDIREHLPSPESEA</sequence>